<sequence>MVIVDIYEQNMIEPINLFSPLVIKGISLKNRIVMSPMCQYSATDGFANDWHFAHLSSRAVGGAGLIFSEAMAVSPEGRISAGDLGIWSDEHIAPLRRITNFIHQQGAIAGVQLAHAGYKASSAVPWEGGKYISEMQGGWLPVSPSTTLLTDRKSFSKELTKTEIEQIVINFKNAAQRALEAGFKIIEVHAAHGYLLNEFLSPLSNKRVDEFGGSFENRIRVLLMVLESVKEVLPEETPLFVRISATDWQQNGWTIQDSIKLAKILAKVGVDLVDCSSGGFVAPSEIPIAPNYQLPFAERIKTEVDIKTGAVGLITSAIQANEIISSGKADLVFLGRELLRNPYFPQQAASELGFEMELPNQYLRGKK</sequence>
<dbReference type="Pfam" id="PF00724">
    <property type="entry name" value="Oxidored_FMN"/>
    <property type="match status" value="1"/>
</dbReference>
<dbReference type="EMBL" id="CP002961">
    <property type="protein sequence ID" value="AFK03261.1"/>
    <property type="molecule type" value="Genomic_DNA"/>
</dbReference>
<dbReference type="RefSeq" id="WP_015028959.1">
    <property type="nucleotide sequence ID" value="NC_018748.1"/>
</dbReference>
<proteinExistence type="predicted"/>
<dbReference type="InterPro" id="IPR001155">
    <property type="entry name" value="OxRdtase_FMN_N"/>
</dbReference>
<keyword evidence="3" id="KW-0288">FMN</keyword>
<accession>A0ABN4ALV7</accession>
<dbReference type="Gene3D" id="3.20.20.70">
    <property type="entry name" value="Aldolase class I"/>
    <property type="match status" value="1"/>
</dbReference>
<keyword evidence="4" id="KW-0521">NADP</keyword>
<dbReference type="Proteomes" id="UP000002875">
    <property type="component" value="Chromosome"/>
</dbReference>
<dbReference type="InterPro" id="IPR044152">
    <property type="entry name" value="YqjM-like"/>
</dbReference>
<protein>
    <submittedName>
        <fullName evidence="7">NADH:flavin oxidoreductase/NADH oxidase</fullName>
    </submittedName>
</protein>
<evidence type="ECO:0000313" key="8">
    <source>
        <dbReference type="Proteomes" id="UP000002875"/>
    </source>
</evidence>
<dbReference type="InterPro" id="IPR013785">
    <property type="entry name" value="Aldolase_TIM"/>
</dbReference>
<name>A0ABN4ALV7_EMTOG</name>
<gene>
    <name evidence="7" type="ordered locus">Emtol_2123</name>
</gene>
<feature type="domain" description="NADH:flavin oxidoreductase/NADH oxidase N-terminal" evidence="6">
    <location>
        <begin position="17"/>
        <end position="352"/>
    </location>
</feature>
<evidence type="ECO:0000256" key="2">
    <source>
        <dbReference type="ARBA" id="ARBA00022630"/>
    </source>
</evidence>
<evidence type="ECO:0000256" key="3">
    <source>
        <dbReference type="ARBA" id="ARBA00022643"/>
    </source>
</evidence>
<dbReference type="CDD" id="cd02932">
    <property type="entry name" value="OYE_YqiM_FMN"/>
    <property type="match status" value="1"/>
</dbReference>
<evidence type="ECO:0000256" key="5">
    <source>
        <dbReference type="ARBA" id="ARBA00023002"/>
    </source>
</evidence>
<reference evidence="7 8" key="1">
    <citation type="submission" date="2011-07" db="EMBL/GenBank/DDBJ databases">
        <title>The complete genome of chromosome of Emticicia oligotrophica DSM 17448.</title>
        <authorList>
            <consortium name="US DOE Joint Genome Institute (JGI-PGF)"/>
            <person name="Lucas S."/>
            <person name="Han J."/>
            <person name="Lapidus A."/>
            <person name="Bruce D."/>
            <person name="Goodwin L."/>
            <person name="Pitluck S."/>
            <person name="Peters L."/>
            <person name="Kyrpides N."/>
            <person name="Mavromatis K."/>
            <person name="Ivanova N."/>
            <person name="Ovchinnikova G."/>
            <person name="Teshima H."/>
            <person name="Detter J.C."/>
            <person name="Tapia R."/>
            <person name="Han C."/>
            <person name="Land M."/>
            <person name="Hauser L."/>
            <person name="Markowitz V."/>
            <person name="Cheng J.-F."/>
            <person name="Hugenholtz P."/>
            <person name="Woyke T."/>
            <person name="Wu D."/>
            <person name="Tindall B."/>
            <person name="Pomrenke H."/>
            <person name="Brambilla E."/>
            <person name="Klenk H.-P."/>
            <person name="Eisen J.A."/>
        </authorList>
    </citation>
    <scope>NUCLEOTIDE SEQUENCE [LARGE SCALE GENOMIC DNA]</scope>
    <source>
        <strain evidence="7 8">DSM 17448</strain>
    </source>
</reference>
<evidence type="ECO:0000256" key="4">
    <source>
        <dbReference type="ARBA" id="ARBA00022857"/>
    </source>
</evidence>
<keyword evidence="5" id="KW-0560">Oxidoreductase</keyword>
<dbReference type="SUPFAM" id="SSF51395">
    <property type="entry name" value="FMN-linked oxidoreductases"/>
    <property type="match status" value="1"/>
</dbReference>
<evidence type="ECO:0000313" key="7">
    <source>
        <dbReference type="EMBL" id="AFK03261.1"/>
    </source>
</evidence>
<evidence type="ECO:0000259" key="6">
    <source>
        <dbReference type="Pfam" id="PF00724"/>
    </source>
</evidence>
<comment type="cofactor">
    <cofactor evidence="1">
        <name>FMN</name>
        <dbReference type="ChEBI" id="CHEBI:58210"/>
    </cofactor>
</comment>
<organism evidence="7 8">
    <name type="scientific">Emticicia oligotrophica (strain DSM 17448 / CIP 109782 / MTCC 6937 / GPTSA100-15)</name>
    <dbReference type="NCBI Taxonomy" id="929562"/>
    <lineage>
        <taxon>Bacteria</taxon>
        <taxon>Pseudomonadati</taxon>
        <taxon>Bacteroidota</taxon>
        <taxon>Cytophagia</taxon>
        <taxon>Cytophagales</taxon>
        <taxon>Leadbetterellaceae</taxon>
        <taxon>Emticicia</taxon>
    </lineage>
</organism>
<dbReference type="PANTHER" id="PTHR43303:SF4">
    <property type="entry name" value="NADPH DEHYDROGENASE C23G7.10C-RELATED"/>
    <property type="match status" value="1"/>
</dbReference>
<keyword evidence="8" id="KW-1185">Reference proteome</keyword>
<evidence type="ECO:0000256" key="1">
    <source>
        <dbReference type="ARBA" id="ARBA00001917"/>
    </source>
</evidence>
<keyword evidence="2" id="KW-0285">Flavoprotein</keyword>
<dbReference type="PANTHER" id="PTHR43303">
    <property type="entry name" value="NADPH DEHYDROGENASE C23G7.10C-RELATED"/>
    <property type="match status" value="1"/>
</dbReference>